<gene>
    <name evidence="1" type="ORF">LEP1GSC047_2297</name>
</gene>
<comment type="caution">
    <text evidence="1">The sequence shown here is derived from an EMBL/GenBank/DDBJ whole genome shotgun (WGS) entry which is preliminary data.</text>
</comment>
<evidence type="ECO:0000313" key="2">
    <source>
        <dbReference type="Proteomes" id="UP000018719"/>
    </source>
</evidence>
<organism evidence="1 2">
    <name type="scientific">Leptospira inadai serovar Lyme str. 10</name>
    <dbReference type="NCBI Taxonomy" id="1049790"/>
    <lineage>
        <taxon>Bacteria</taxon>
        <taxon>Pseudomonadati</taxon>
        <taxon>Spirochaetota</taxon>
        <taxon>Spirochaetia</taxon>
        <taxon>Leptospirales</taxon>
        <taxon>Leptospiraceae</taxon>
        <taxon>Leptospira</taxon>
    </lineage>
</organism>
<name>V6HEB5_9LEPT</name>
<protein>
    <submittedName>
        <fullName evidence="1">Uncharacterized protein</fullName>
    </submittedName>
</protein>
<proteinExistence type="predicted"/>
<dbReference type="AlphaFoldDB" id="V6HEB5"/>
<evidence type="ECO:0000313" key="1">
    <source>
        <dbReference type="EMBL" id="EQA38696.1"/>
    </source>
</evidence>
<dbReference type="RefSeq" id="WP_010412347.1">
    <property type="nucleotide sequence ID" value="NZ_AHMM02000006.1"/>
</dbReference>
<dbReference type="EMBL" id="AHMM02000006">
    <property type="protein sequence ID" value="EQA38696.1"/>
    <property type="molecule type" value="Genomic_DNA"/>
</dbReference>
<dbReference type="Proteomes" id="UP000018719">
    <property type="component" value="Unassembled WGS sequence"/>
</dbReference>
<accession>V6HEB5</accession>
<reference evidence="1 2" key="1">
    <citation type="submission" date="2013-05" db="EMBL/GenBank/DDBJ databases">
        <authorList>
            <person name="Harkins D.M."/>
            <person name="Durkin A.S."/>
            <person name="Brinkac L.M."/>
            <person name="Haft D.H."/>
            <person name="Selengut J.D."/>
            <person name="Sanka R."/>
            <person name="DePew J."/>
            <person name="Purushe J."/>
            <person name="Hartskeerl R.A."/>
            <person name="Ahmed A."/>
            <person name="van der Linden H."/>
            <person name="Goris M.G.A."/>
            <person name="Vinetz J.M."/>
            <person name="Sutton G.G."/>
            <person name="Nierman W.C."/>
            <person name="Fouts D.E."/>
        </authorList>
    </citation>
    <scope>NUCLEOTIDE SEQUENCE [LARGE SCALE GENOMIC DNA]</scope>
    <source>
        <strain evidence="1 2">10</strain>
    </source>
</reference>
<sequence length="86" mass="9845">MVSVIIHPCWKLYTDYQSCPRSVNKNTPQGRDRLDPTLKINKAFIILEIVVRLKEDLQIRRSLHIPSFISSVFLELCNASGMENGS</sequence>